<protein>
    <recommendedName>
        <fullName evidence="10">Glycine--tRNA ligase beta subunit</fullName>
        <ecNumber evidence="10">6.1.1.14</ecNumber>
    </recommendedName>
    <alternativeName>
        <fullName evidence="10">Glycyl-tRNA synthetase beta subunit</fullName>
        <shortName evidence="10">GlyRS</shortName>
    </alternativeName>
</protein>
<reference evidence="12 13" key="1">
    <citation type="submission" date="2018-02" db="EMBL/GenBank/DDBJ databases">
        <title>Subsurface microbial communities from deep shales in Ohio and West Virginia, USA.</title>
        <authorList>
            <person name="Wrighton K."/>
        </authorList>
    </citation>
    <scope>NUCLEOTIDE SEQUENCE [LARGE SCALE GENOMIC DNA]</scope>
    <source>
        <strain evidence="12 13">MARC-MIP3H16</strain>
    </source>
</reference>
<evidence type="ECO:0000256" key="4">
    <source>
        <dbReference type="ARBA" id="ARBA00022598"/>
    </source>
</evidence>
<dbReference type="GO" id="GO:0006426">
    <property type="term" value="P:glycyl-tRNA aminoacylation"/>
    <property type="evidence" value="ECO:0007669"/>
    <property type="project" value="UniProtKB-UniRule"/>
</dbReference>
<feature type="domain" description="DALR anticodon binding" evidence="11">
    <location>
        <begin position="568"/>
        <end position="666"/>
    </location>
</feature>
<comment type="catalytic activity">
    <reaction evidence="9 10">
        <text>tRNA(Gly) + glycine + ATP = glycyl-tRNA(Gly) + AMP + diphosphate</text>
        <dbReference type="Rhea" id="RHEA:16013"/>
        <dbReference type="Rhea" id="RHEA-COMP:9664"/>
        <dbReference type="Rhea" id="RHEA-COMP:9683"/>
        <dbReference type="ChEBI" id="CHEBI:30616"/>
        <dbReference type="ChEBI" id="CHEBI:33019"/>
        <dbReference type="ChEBI" id="CHEBI:57305"/>
        <dbReference type="ChEBI" id="CHEBI:78442"/>
        <dbReference type="ChEBI" id="CHEBI:78522"/>
        <dbReference type="ChEBI" id="CHEBI:456215"/>
        <dbReference type="EC" id="6.1.1.14"/>
    </reaction>
</comment>
<evidence type="ECO:0000256" key="6">
    <source>
        <dbReference type="ARBA" id="ARBA00022840"/>
    </source>
</evidence>
<dbReference type="PANTHER" id="PTHR30075:SF2">
    <property type="entry name" value="GLYCINE--TRNA LIGASE, CHLOROPLASTIC_MITOCHONDRIAL 2"/>
    <property type="match status" value="1"/>
</dbReference>
<evidence type="ECO:0000256" key="1">
    <source>
        <dbReference type="ARBA" id="ARBA00004496"/>
    </source>
</evidence>
<dbReference type="InterPro" id="IPR015944">
    <property type="entry name" value="Gly-tRNA-synth_bsu"/>
</dbReference>
<dbReference type="Proteomes" id="UP000239861">
    <property type="component" value="Unassembled WGS sequence"/>
</dbReference>
<organism evidence="12 13">
    <name type="scientific">Malaciobacter marinus</name>
    <dbReference type="NCBI Taxonomy" id="505249"/>
    <lineage>
        <taxon>Bacteria</taxon>
        <taxon>Pseudomonadati</taxon>
        <taxon>Campylobacterota</taxon>
        <taxon>Epsilonproteobacteria</taxon>
        <taxon>Campylobacterales</taxon>
        <taxon>Arcobacteraceae</taxon>
        <taxon>Malaciobacter</taxon>
    </lineage>
</organism>
<dbReference type="GO" id="GO:0006420">
    <property type="term" value="P:arginyl-tRNA aminoacylation"/>
    <property type="evidence" value="ECO:0007669"/>
    <property type="project" value="InterPro"/>
</dbReference>
<dbReference type="Pfam" id="PF05746">
    <property type="entry name" value="DALR_1"/>
    <property type="match status" value="1"/>
</dbReference>
<evidence type="ECO:0000259" key="11">
    <source>
        <dbReference type="Pfam" id="PF05746"/>
    </source>
</evidence>
<evidence type="ECO:0000313" key="13">
    <source>
        <dbReference type="Proteomes" id="UP000239861"/>
    </source>
</evidence>
<keyword evidence="5 10" id="KW-0547">Nucleotide-binding</keyword>
<dbReference type="GO" id="GO:0005524">
    <property type="term" value="F:ATP binding"/>
    <property type="evidence" value="ECO:0007669"/>
    <property type="project" value="UniProtKB-UniRule"/>
</dbReference>
<dbReference type="InterPro" id="IPR006194">
    <property type="entry name" value="Gly-tRNA-synth_heterodimer"/>
</dbReference>
<evidence type="ECO:0000313" key="12">
    <source>
        <dbReference type="EMBL" id="PPK61278.1"/>
    </source>
</evidence>
<evidence type="ECO:0000256" key="2">
    <source>
        <dbReference type="ARBA" id="ARBA00008226"/>
    </source>
</evidence>
<comment type="subunit">
    <text evidence="10">Tetramer of two alpha and two beta subunits.</text>
</comment>
<keyword evidence="7 10" id="KW-0648">Protein biosynthesis</keyword>
<accession>A0AB36ZY07</accession>
<proteinExistence type="inferred from homology"/>
<dbReference type="HAMAP" id="MF_00255">
    <property type="entry name" value="Gly_tRNA_synth_beta"/>
    <property type="match status" value="1"/>
</dbReference>
<evidence type="ECO:0000256" key="3">
    <source>
        <dbReference type="ARBA" id="ARBA00022490"/>
    </source>
</evidence>
<evidence type="ECO:0000256" key="9">
    <source>
        <dbReference type="ARBA" id="ARBA00047937"/>
    </source>
</evidence>
<evidence type="ECO:0000256" key="8">
    <source>
        <dbReference type="ARBA" id="ARBA00023146"/>
    </source>
</evidence>
<dbReference type="EC" id="6.1.1.14" evidence="10"/>
<evidence type="ECO:0000256" key="10">
    <source>
        <dbReference type="HAMAP-Rule" id="MF_00255"/>
    </source>
</evidence>
<dbReference type="Pfam" id="PF02092">
    <property type="entry name" value="tRNA_synt_2f"/>
    <property type="match status" value="1"/>
</dbReference>
<comment type="similarity">
    <text evidence="2 10">Belongs to the class-II aminoacyl-tRNA synthetase family.</text>
</comment>
<evidence type="ECO:0000256" key="5">
    <source>
        <dbReference type="ARBA" id="ARBA00022741"/>
    </source>
</evidence>
<dbReference type="InterPro" id="IPR008909">
    <property type="entry name" value="DALR_anticod-bd"/>
</dbReference>
<gene>
    <name evidence="10" type="primary">glyS</name>
    <name evidence="12" type="ORF">B0F89_11143</name>
</gene>
<dbReference type="GO" id="GO:0005829">
    <property type="term" value="C:cytosol"/>
    <property type="evidence" value="ECO:0007669"/>
    <property type="project" value="TreeGrafter"/>
</dbReference>
<keyword evidence="3 10" id="KW-0963">Cytoplasm</keyword>
<evidence type="ECO:0000256" key="7">
    <source>
        <dbReference type="ARBA" id="ARBA00022917"/>
    </source>
</evidence>
<name>A0AB36ZY07_9BACT</name>
<keyword evidence="4 10" id="KW-0436">Ligase</keyword>
<keyword evidence="6 10" id="KW-0067">ATP-binding</keyword>
<dbReference type="EMBL" id="PTIW01000011">
    <property type="protein sequence ID" value="PPK61278.1"/>
    <property type="molecule type" value="Genomic_DNA"/>
</dbReference>
<comment type="caution">
    <text evidence="12">The sequence shown here is derived from an EMBL/GenBank/DDBJ whole genome shotgun (WGS) entry which is preliminary data.</text>
</comment>
<dbReference type="GO" id="GO:0004820">
    <property type="term" value="F:glycine-tRNA ligase activity"/>
    <property type="evidence" value="ECO:0007669"/>
    <property type="project" value="UniProtKB-UniRule"/>
</dbReference>
<dbReference type="GO" id="GO:0004814">
    <property type="term" value="F:arginine-tRNA ligase activity"/>
    <property type="evidence" value="ECO:0007669"/>
    <property type="project" value="InterPro"/>
</dbReference>
<dbReference type="PANTHER" id="PTHR30075">
    <property type="entry name" value="GLYCYL-TRNA SYNTHETASE"/>
    <property type="match status" value="1"/>
</dbReference>
<dbReference type="PROSITE" id="PS50861">
    <property type="entry name" value="AA_TRNA_LIGASE_II_GLYAB"/>
    <property type="match status" value="1"/>
</dbReference>
<dbReference type="AlphaFoldDB" id="A0AB36ZY07"/>
<comment type="subcellular location">
    <subcellularLocation>
        <location evidence="1 10">Cytoplasm</location>
    </subcellularLocation>
</comment>
<keyword evidence="8 10" id="KW-0030">Aminoacyl-tRNA synthetase</keyword>
<sequence length="671" mass="76567">MNKPLLIEIGVEELPAIPFLKELANIEKKWSDILEKNKLLCGFDFFYTPRRLVLWHREFPVSQANSVVEQFGAPIKIAYKDNKPTNAAIGFAKKCGVEVEDLEQIDKGKGPVLYFKQEVPGKQSVTLLNEMVNEFINSLNFGKSMRWGSRTDSFIRPIRSLSILLENKIVEAELFGVKSSNFSFAHRMVSYEPFTYDFAGDYFCKLDKNGVILYPDERRKIILEQMKKIEVSNDVKIDIDEDLLEEIVAITEYPTALIGKFDEEFLELPEEVIVTSMKEHQRYFAVYKDGKLSNNFIVVSNSKTDDFSAIVAGNEKVLRPRLSDAMFFYKNDIANGLNNEGLKNLVFVEGLGSMYEKCEREAKIALYLANEFNETNKKLLEKAVMLSKADLMSEMVYEFTELQGLMGYYYAKIANEDDLVCMALKEQYLPDGEDSNLPSSKFSAIVALSYKLDNLMGLFSVGKIPTGSKDPFGLRRAAAGIVKIAMEHKLSINLDKIITNLANNYKGLDKSQLLDFFNERLFKIFEVNPSVLKAVLGSGEKDIYKISLKLCALNPIVQSDDFKEISTTFKRVANIIKDIDVDKKLEVKDALLEDNEEKELYEAYKAVTSKKFDDYEVQLDELFALKSQLDNFFDNVFVNHENEDIKTNRKNLIGLVYQAFKNIADIKEITI</sequence>
<dbReference type="PRINTS" id="PR01045">
    <property type="entry name" value="TRNASYNTHGB"/>
</dbReference>
<dbReference type="NCBIfam" id="TIGR00211">
    <property type="entry name" value="glyS"/>
    <property type="match status" value="1"/>
</dbReference>
<dbReference type="RefSeq" id="WP_079579174.1">
    <property type="nucleotide sequence ID" value="NZ_FUYO01000023.1"/>
</dbReference>